<dbReference type="PANTHER" id="PTHR46599:SF6">
    <property type="entry name" value="DUAL SPECIFICITY PHOSPHATASE 26"/>
    <property type="match status" value="1"/>
</dbReference>
<proteinExistence type="predicted"/>
<protein>
    <recommendedName>
        <fullName evidence="1">PiggyBac transposable element-derived protein domain-containing protein</fullName>
    </recommendedName>
</protein>
<dbReference type="AlphaFoldDB" id="A0A1B6JJD2"/>
<dbReference type="Pfam" id="PF13843">
    <property type="entry name" value="DDE_Tnp_1_7"/>
    <property type="match status" value="1"/>
</dbReference>
<accession>A0A1B6JJD2</accession>
<reference evidence="2" key="1">
    <citation type="submission" date="2015-11" db="EMBL/GenBank/DDBJ databases">
        <title>De novo transcriptome assembly of four potential Pierce s Disease insect vectors from Arizona vineyards.</title>
        <authorList>
            <person name="Tassone E.E."/>
        </authorList>
    </citation>
    <scope>NUCLEOTIDE SEQUENCE</scope>
</reference>
<feature type="domain" description="PiggyBac transposable element-derived protein" evidence="1">
    <location>
        <begin position="1"/>
        <end position="264"/>
    </location>
</feature>
<feature type="non-terminal residue" evidence="2">
    <location>
        <position position="1"/>
    </location>
</feature>
<dbReference type="InterPro" id="IPR029526">
    <property type="entry name" value="PGBD"/>
</dbReference>
<organism evidence="2">
    <name type="scientific">Homalodisca liturata</name>
    <dbReference type="NCBI Taxonomy" id="320908"/>
    <lineage>
        <taxon>Eukaryota</taxon>
        <taxon>Metazoa</taxon>
        <taxon>Ecdysozoa</taxon>
        <taxon>Arthropoda</taxon>
        <taxon>Hexapoda</taxon>
        <taxon>Insecta</taxon>
        <taxon>Pterygota</taxon>
        <taxon>Neoptera</taxon>
        <taxon>Paraneoptera</taxon>
        <taxon>Hemiptera</taxon>
        <taxon>Auchenorrhyncha</taxon>
        <taxon>Membracoidea</taxon>
        <taxon>Cicadellidae</taxon>
        <taxon>Cicadellinae</taxon>
        <taxon>Proconiini</taxon>
        <taxon>Homalodisca</taxon>
    </lineage>
</organism>
<evidence type="ECO:0000313" key="2">
    <source>
        <dbReference type="EMBL" id="JAS99295.1"/>
    </source>
</evidence>
<sequence>RFKFLGICLRFDDKQTRQARAQSDKFAPIREVWEKFIENAKSLYTPSEYCTIDEQLLGFRGGSSFRVYMRSKPDKYGLKIIMMNDAKTYYMVNATPYAGKFKPPNNEKVPSYYVRTLSQTIHGTNRNITVDNWFSSVPLFHKMLQDHKLTMVGTLRSSKPEIPPSFLAKKAVNSSLFAFDAHSMLVSYCPKKNKNVLLLSTMHSTKEIDLNTNKPSAILFYNSTKGGTDSFDQLCHSYSVSRVCKRWPLRIWYGIMDQSAINAMVLYNLKGENPKMKRRVFLKELALALVKPFLEERLEVTTLRRSLRISIREILGLP</sequence>
<name>A0A1B6JJD2_9HEMI</name>
<dbReference type="PANTHER" id="PTHR46599">
    <property type="entry name" value="PIGGYBAC TRANSPOSABLE ELEMENT-DERIVED PROTEIN 4"/>
    <property type="match status" value="1"/>
</dbReference>
<evidence type="ECO:0000259" key="1">
    <source>
        <dbReference type="Pfam" id="PF13843"/>
    </source>
</evidence>
<feature type="non-terminal residue" evidence="2">
    <location>
        <position position="318"/>
    </location>
</feature>
<dbReference type="EMBL" id="GECU01008411">
    <property type="protein sequence ID" value="JAS99295.1"/>
    <property type="molecule type" value="Transcribed_RNA"/>
</dbReference>
<gene>
    <name evidence="2" type="ORF">g.59162</name>
</gene>